<keyword evidence="2" id="KW-1185">Reference proteome</keyword>
<protein>
    <recommendedName>
        <fullName evidence="3">Macroglobulin domain-containing protein</fullName>
    </recommendedName>
</protein>
<accession>A0A2W1BML7</accession>
<evidence type="ECO:0000313" key="2">
    <source>
        <dbReference type="Proteomes" id="UP000249218"/>
    </source>
</evidence>
<dbReference type="EMBL" id="KZ150068">
    <property type="protein sequence ID" value="PZC74116.1"/>
    <property type="molecule type" value="Genomic_DNA"/>
</dbReference>
<organism evidence="1 2">
    <name type="scientific">Helicoverpa armigera</name>
    <name type="common">Cotton bollworm</name>
    <name type="synonym">Heliothis armigera</name>
    <dbReference type="NCBI Taxonomy" id="29058"/>
    <lineage>
        <taxon>Eukaryota</taxon>
        <taxon>Metazoa</taxon>
        <taxon>Ecdysozoa</taxon>
        <taxon>Arthropoda</taxon>
        <taxon>Hexapoda</taxon>
        <taxon>Insecta</taxon>
        <taxon>Pterygota</taxon>
        <taxon>Neoptera</taxon>
        <taxon>Endopterygota</taxon>
        <taxon>Lepidoptera</taxon>
        <taxon>Glossata</taxon>
        <taxon>Ditrysia</taxon>
        <taxon>Noctuoidea</taxon>
        <taxon>Noctuidae</taxon>
        <taxon>Heliothinae</taxon>
        <taxon>Helicoverpa</taxon>
    </lineage>
</organism>
<proteinExistence type="predicted"/>
<dbReference type="Proteomes" id="UP000249218">
    <property type="component" value="Unassembled WGS sequence"/>
</dbReference>
<evidence type="ECO:0008006" key="3">
    <source>
        <dbReference type="Google" id="ProtNLM"/>
    </source>
</evidence>
<evidence type="ECO:0000313" key="1">
    <source>
        <dbReference type="EMBL" id="PZC74116.1"/>
    </source>
</evidence>
<gene>
    <name evidence="1" type="primary">HaOG208367</name>
    <name evidence="1" type="ORF">B5X24_HaOG208367</name>
</gene>
<name>A0A2W1BML7_HELAM</name>
<reference evidence="1 2" key="1">
    <citation type="journal article" date="2017" name="BMC Biol.">
        <title>Genomic innovations, transcriptional plasticity and gene loss underlying the evolution and divergence of two highly polyphagous and invasive Helicoverpa pest species.</title>
        <authorList>
            <person name="Pearce S.L."/>
            <person name="Clarke D.F."/>
            <person name="East P.D."/>
            <person name="Elfekih S."/>
            <person name="Gordon K.H."/>
            <person name="Jermiin L.S."/>
            <person name="McGaughran A."/>
            <person name="Oakeshott J.G."/>
            <person name="Papanikolaou A."/>
            <person name="Perera O.P."/>
            <person name="Rane R.V."/>
            <person name="Richards S."/>
            <person name="Tay W.T."/>
            <person name="Walsh T.K."/>
            <person name="Anderson A."/>
            <person name="Anderson C.J."/>
            <person name="Asgari S."/>
            <person name="Board P.G."/>
            <person name="Bretschneider A."/>
            <person name="Campbell P.M."/>
            <person name="Chertemps T."/>
            <person name="Christeller J.T."/>
            <person name="Coppin C.W."/>
            <person name="Downes S.J."/>
            <person name="Duan G."/>
            <person name="Farnsworth C.A."/>
            <person name="Good R.T."/>
            <person name="Han L.B."/>
            <person name="Han Y.C."/>
            <person name="Hatje K."/>
            <person name="Horne I."/>
            <person name="Huang Y.P."/>
            <person name="Hughes D.S."/>
            <person name="Jacquin-Joly E."/>
            <person name="James W."/>
            <person name="Jhangiani S."/>
            <person name="Kollmar M."/>
            <person name="Kuwar S.S."/>
            <person name="Li S."/>
            <person name="Liu N.Y."/>
            <person name="Maibeche M.T."/>
            <person name="Miller J.R."/>
            <person name="Montagne N."/>
            <person name="Perry T."/>
            <person name="Qu J."/>
            <person name="Song S.V."/>
            <person name="Sutton G.G."/>
            <person name="Vogel H."/>
            <person name="Walenz B.P."/>
            <person name="Xu W."/>
            <person name="Zhang H.J."/>
            <person name="Zou Z."/>
            <person name="Batterham P."/>
            <person name="Edwards O.R."/>
            <person name="Feyereisen R."/>
            <person name="Gibbs R.A."/>
            <person name="Heckel D.G."/>
            <person name="McGrath A."/>
            <person name="Robin C."/>
            <person name="Scherer S.E."/>
            <person name="Worley K.C."/>
            <person name="Wu Y.D."/>
        </authorList>
    </citation>
    <scope>NUCLEOTIDE SEQUENCE [LARGE SCALE GENOMIC DNA]</scope>
    <source>
        <strain evidence="1">Harm_GR_Male_#8</strain>
        <tissue evidence="1">Whole organism</tissue>
    </source>
</reference>
<dbReference type="OrthoDB" id="9998011at2759"/>
<sequence>MNRACVSRFYTDGPAHLMLSLLTEDRQTIFASRELGAGDGGCLDINAPLLPNSKADLLVTVRYPEAQCVWERRVPLRISSGRVVVLSTERARYKPGELVRMRVLALRQDLAPSHGVRALYLTMKYSLVPA</sequence>
<dbReference type="AlphaFoldDB" id="A0A2W1BML7"/>